<dbReference type="AlphaFoldDB" id="A0A1F7GPX1"/>
<accession>A0A1F7GPX1</accession>
<name>A0A1F7GPX1_9BACT</name>
<protein>
    <submittedName>
        <fullName evidence="1">Uncharacterized protein</fullName>
    </submittedName>
</protein>
<evidence type="ECO:0000313" key="2">
    <source>
        <dbReference type="Proteomes" id="UP000177026"/>
    </source>
</evidence>
<evidence type="ECO:0000313" key="1">
    <source>
        <dbReference type="EMBL" id="OGK20998.1"/>
    </source>
</evidence>
<reference evidence="1 2" key="1">
    <citation type="journal article" date="2016" name="Nat. Commun.">
        <title>Thousands of microbial genomes shed light on interconnected biogeochemical processes in an aquifer system.</title>
        <authorList>
            <person name="Anantharaman K."/>
            <person name="Brown C.T."/>
            <person name="Hug L.A."/>
            <person name="Sharon I."/>
            <person name="Castelle C.J."/>
            <person name="Probst A.J."/>
            <person name="Thomas B.C."/>
            <person name="Singh A."/>
            <person name="Wilkins M.J."/>
            <person name="Karaoz U."/>
            <person name="Brodie E.L."/>
            <person name="Williams K.H."/>
            <person name="Hubbard S.S."/>
            <person name="Banfield J.F."/>
        </authorList>
    </citation>
    <scope>NUCLEOTIDE SEQUENCE [LARGE SCALE GENOMIC DNA]</scope>
</reference>
<gene>
    <name evidence="1" type="ORF">A2866_02680</name>
</gene>
<dbReference type="EMBL" id="MFZI01000023">
    <property type="protein sequence ID" value="OGK20998.1"/>
    <property type="molecule type" value="Genomic_DNA"/>
</dbReference>
<proteinExistence type="predicted"/>
<comment type="caution">
    <text evidence="1">The sequence shown here is derived from an EMBL/GenBank/DDBJ whole genome shotgun (WGS) entry which is preliminary data.</text>
</comment>
<sequence length="78" mass="9143">MKKIVEVLKLEVGLKAKHMGKPIAWFQFAKKTKYGYRFLTNKEAQWKILQEIAERIAQKYPQYTTGQIVDLLSEIVNT</sequence>
<organism evidence="1 2">
    <name type="scientific">Candidatus Roizmanbacteria bacterium RIFCSPHIGHO2_01_FULL_39_8</name>
    <dbReference type="NCBI Taxonomy" id="1802033"/>
    <lineage>
        <taxon>Bacteria</taxon>
        <taxon>Candidatus Roizmaniibacteriota</taxon>
    </lineage>
</organism>
<dbReference type="Proteomes" id="UP000177026">
    <property type="component" value="Unassembled WGS sequence"/>
</dbReference>